<dbReference type="GO" id="GO:0016887">
    <property type="term" value="F:ATP hydrolysis activity"/>
    <property type="evidence" value="ECO:0007669"/>
    <property type="project" value="TreeGrafter"/>
</dbReference>
<evidence type="ECO:0000259" key="15">
    <source>
        <dbReference type="PROSITE" id="PS51194"/>
    </source>
</evidence>
<feature type="region of interest" description="Disordered" evidence="12">
    <location>
        <begin position="1"/>
        <end position="147"/>
    </location>
</feature>
<comment type="similarity">
    <text evidence="2">Belongs to the SNF2/RAD54 helicase family.</text>
</comment>
<dbReference type="EMBL" id="CAJFCJ010000003">
    <property type="protein sequence ID" value="CAD5112872.1"/>
    <property type="molecule type" value="Genomic_DNA"/>
</dbReference>
<name>A0A7I8VB62_9ANNE</name>
<dbReference type="Gene3D" id="2.40.50.40">
    <property type="match status" value="2"/>
</dbReference>
<dbReference type="Gene3D" id="3.40.50.300">
    <property type="entry name" value="P-loop containing nucleotide triphosphate hydrolases"/>
    <property type="match status" value="1"/>
</dbReference>
<dbReference type="InterPro" id="IPR027417">
    <property type="entry name" value="P-loop_NTPase"/>
</dbReference>
<dbReference type="SMART" id="SM00298">
    <property type="entry name" value="CHROMO"/>
    <property type="match status" value="2"/>
</dbReference>
<dbReference type="CDD" id="cd18793">
    <property type="entry name" value="SF2_C_SNF"/>
    <property type="match status" value="1"/>
</dbReference>
<dbReference type="GO" id="GO:0000785">
    <property type="term" value="C:chromatin"/>
    <property type="evidence" value="ECO:0007669"/>
    <property type="project" value="TreeGrafter"/>
</dbReference>
<evidence type="ECO:0000256" key="10">
    <source>
        <dbReference type="ARBA" id="ARBA00023242"/>
    </source>
</evidence>
<dbReference type="GO" id="GO:0034728">
    <property type="term" value="P:nucleosome organization"/>
    <property type="evidence" value="ECO:0007669"/>
    <property type="project" value="TreeGrafter"/>
</dbReference>
<dbReference type="InterPro" id="IPR025260">
    <property type="entry name" value="CHD1-like_C"/>
</dbReference>
<dbReference type="GO" id="GO:0003677">
    <property type="term" value="F:DNA binding"/>
    <property type="evidence" value="ECO:0007669"/>
    <property type="project" value="UniProtKB-KW"/>
</dbReference>
<dbReference type="FunFam" id="2.40.50.40:FF:000014">
    <property type="entry name" value="Chromodomain-helicase-DNA-binding protein 2 isoform 1"/>
    <property type="match status" value="1"/>
</dbReference>
<accession>A0A7I8VB62</accession>
<comment type="subcellular location">
    <subcellularLocation>
        <location evidence="1">Nucleus</location>
    </subcellularLocation>
</comment>
<protein>
    <submittedName>
        <fullName evidence="16">DgyrCDS2083</fullName>
    </submittedName>
</protein>
<dbReference type="Pfam" id="PF23588">
    <property type="entry name" value="HTH_CHD1_Hrp3"/>
    <property type="match status" value="1"/>
</dbReference>
<dbReference type="Pfam" id="PF18375">
    <property type="entry name" value="CDH1_2_SANT_HL1"/>
    <property type="match status" value="1"/>
</dbReference>
<dbReference type="InterPro" id="IPR049730">
    <property type="entry name" value="SNF2/RAD54-like_C"/>
</dbReference>
<evidence type="ECO:0000256" key="3">
    <source>
        <dbReference type="ARBA" id="ARBA00022737"/>
    </source>
</evidence>
<dbReference type="GO" id="GO:0140658">
    <property type="term" value="F:ATP-dependent chromatin remodeler activity"/>
    <property type="evidence" value="ECO:0007669"/>
    <property type="project" value="TreeGrafter"/>
</dbReference>
<dbReference type="SUPFAM" id="SSF52540">
    <property type="entry name" value="P-loop containing nucleoside triphosphate hydrolases"/>
    <property type="match status" value="2"/>
</dbReference>
<dbReference type="Pfam" id="PF00271">
    <property type="entry name" value="Helicase_C"/>
    <property type="match status" value="1"/>
</dbReference>
<keyword evidence="17" id="KW-1185">Reference proteome</keyword>
<dbReference type="InterPro" id="IPR000953">
    <property type="entry name" value="Chromo/chromo_shadow_dom"/>
</dbReference>
<feature type="domain" description="Helicase ATP-binding" evidence="14">
    <location>
        <begin position="392"/>
        <end position="562"/>
    </location>
</feature>
<dbReference type="Gene3D" id="6.10.140.1440">
    <property type="match status" value="1"/>
</dbReference>
<evidence type="ECO:0000256" key="1">
    <source>
        <dbReference type="ARBA" id="ARBA00004123"/>
    </source>
</evidence>
<dbReference type="GO" id="GO:0003682">
    <property type="term" value="F:chromatin binding"/>
    <property type="evidence" value="ECO:0007669"/>
    <property type="project" value="TreeGrafter"/>
</dbReference>
<feature type="region of interest" description="Disordered" evidence="12">
    <location>
        <begin position="1344"/>
        <end position="1442"/>
    </location>
</feature>
<keyword evidence="4" id="KW-0547">Nucleotide-binding</keyword>
<keyword evidence="3" id="KW-0677">Repeat</keyword>
<evidence type="ECO:0000313" key="16">
    <source>
        <dbReference type="EMBL" id="CAD5112872.1"/>
    </source>
</evidence>
<keyword evidence="6" id="KW-0067">ATP-binding</keyword>
<feature type="compositionally biased region" description="Basic and acidic residues" evidence="12">
    <location>
        <begin position="1352"/>
        <end position="1365"/>
    </location>
</feature>
<keyword evidence="5" id="KW-0378">Hydrolase</keyword>
<dbReference type="SUPFAM" id="SSF54160">
    <property type="entry name" value="Chromo domain-like"/>
    <property type="match status" value="2"/>
</dbReference>
<dbReference type="InterPro" id="IPR016197">
    <property type="entry name" value="Chromo-like_dom_sf"/>
</dbReference>
<evidence type="ECO:0000256" key="12">
    <source>
        <dbReference type="SAM" id="MobiDB-lite"/>
    </source>
</evidence>
<dbReference type="InterPro" id="IPR056302">
    <property type="entry name" value="CHD1-2/Hrp3_HTH"/>
</dbReference>
<dbReference type="PANTHER" id="PTHR45623:SF14">
    <property type="entry name" value="CHROMODOMAIN-HELICASE-DNA-BINDING PROTEIN 1"/>
    <property type="match status" value="1"/>
</dbReference>
<dbReference type="PROSITE" id="PS50013">
    <property type="entry name" value="CHROMO_2"/>
    <property type="match status" value="2"/>
</dbReference>
<evidence type="ECO:0000256" key="4">
    <source>
        <dbReference type="ARBA" id="ARBA00022741"/>
    </source>
</evidence>
<comment type="caution">
    <text evidence="16">The sequence shown here is derived from an EMBL/GenBank/DDBJ whole genome shotgun (WGS) entry which is preliminary data.</text>
</comment>
<dbReference type="InterPro" id="IPR023780">
    <property type="entry name" value="Chromo_domain"/>
</dbReference>
<reference evidence="16 17" key="1">
    <citation type="submission" date="2020-08" db="EMBL/GenBank/DDBJ databases">
        <authorList>
            <person name="Hejnol A."/>
        </authorList>
    </citation>
    <scope>NUCLEOTIDE SEQUENCE [LARGE SCALE GENOMIC DNA]</scope>
</reference>
<keyword evidence="7" id="KW-0805">Transcription regulation</keyword>
<dbReference type="GO" id="GO:0005524">
    <property type="term" value="F:ATP binding"/>
    <property type="evidence" value="ECO:0007669"/>
    <property type="project" value="UniProtKB-KW"/>
</dbReference>
<keyword evidence="10" id="KW-0539">Nucleus</keyword>
<gene>
    <name evidence="16" type="ORF">DGYR_LOCUS1939</name>
</gene>
<dbReference type="PROSITE" id="PS00598">
    <property type="entry name" value="CHROMO_1"/>
    <property type="match status" value="2"/>
</dbReference>
<evidence type="ECO:0000256" key="11">
    <source>
        <dbReference type="ARBA" id="ARBA00049360"/>
    </source>
</evidence>
<dbReference type="PROSITE" id="PS51192">
    <property type="entry name" value="HELICASE_ATP_BIND_1"/>
    <property type="match status" value="1"/>
</dbReference>
<feature type="compositionally biased region" description="Acidic residues" evidence="12">
    <location>
        <begin position="137"/>
        <end position="147"/>
    </location>
</feature>
<dbReference type="PANTHER" id="PTHR45623">
    <property type="entry name" value="CHROMODOMAIN-HELICASE-DNA-BINDING PROTEIN 3-RELATED-RELATED"/>
    <property type="match status" value="1"/>
</dbReference>
<evidence type="ECO:0000259" key="13">
    <source>
        <dbReference type="PROSITE" id="PS50013"/>
    </source>
</evidence>
<feature type="region of interest" description="Disordered" evidence="12">
    <location>
        <begin position="957"/>
        <end position="984"/>
    </location>
</feature>
<dbReference type="Gene3D" id="1.10.10.60">
    <property type="entry name" value="Homeodomain-like"/>
    <property type="match status" value="1"/>
</dbReference>
<dbReference type="Gene3D" id="3.40.50.10810">
    <property type="entry name" value="Tandem AAA-ATPase domain"/>
    <property type="match status" value="1"/>
</dbReference>
<dbReference type="Proteomes" id="UP000549394">
    <property type="component" value="Unassembled WGS sequence"/>
</dbReference>
<keyword evidence="8" id="KW-0238">DNA-binding</keyword>
<dbReference type="SMART" id="SM01176">
    <property type="entry name" value="DUF4208"/>
    <property type="match status" value="1"/>
</dbReference>
<dbReference type="Pfam" id="PF13907">
    <property type="entry name" value="CHD1-like_C"/>
    <property type="match status" value="1"/>
</dbReference>
<dbReference type="GO" id="GO:0042393">
    <property type="term" value="F:histone binding"/>
    <property type="evidence" value="ECO:0007669"/>
    <property type="project" value="TreeGrafter"/>
</dbReference>
<dbReference type="Pfam" id="PF00385">
    <property type="entry name" value="Chromo"/>
    <property type="match status" value="2"/>
</dbReference>
<dbReference type="InterPro" id="IPR001650">
    <property type="entry name" value="Helicase_C-like"/>
</dbReference>
<dbReference type="InterPro" id="IPR040793">
    <property type="entry name" value="CDH1_2_SANT_HL1"/>
</dbReference>
<evidence type="ECO:0000256" key="2">
    <source>
        <dbReference type="ARBA" id="ARBA00007025"/>
    </source>
</evidence>
<feature type="region of interest" description="Disordered" evidence="12">
    <location>
        <begin position="1225"/>
        <end position="1247"/>
    </location>
</feature>
<feature type="compositionally biased region" description="Low complexity" evidence="12">
    <location>
        <begin position="10"/>
        <end position="50"/>
    </location>
</feature>
<feature type="domain" description="Chromo" evidence="13">
    <location>
        <begin position="274"/>
        <end position="350"/>
    </location>
</feature>
<feature type="domain" description="Chromo" evidence="13">
    <location>
        <begin position="184"/>
        <end position="249"/>
    </location>
</feature>
<proteinExistence type="inferred from homology"/>
<dbReference type="FunFam" id="3.40.50.300:FF:000130">
    <property type="entry name" value="Chromodomain-helicase-DNA-binding protein 2 isoform 1"/>
    <property type="match status" value="1"/>
</dbReference>
<dbReference type="InterPro" id="IPR000330">
    <property type="entry name" value="SNF2_N"/>
</dbReference>
<evidence type="ECO:0000259" key="14">
    <source>
        <dbReference type="PROSITE" id="PS51192"/>
    </source>
</evidence>
<evidence type="ECO:0000256" key="6">
    <source>
        <dbReference type="ARBA" id="ARBA00022840"/>
    </source>
</evidence>
<dbReference type="SMART" id="SM00490">
    <property type="entry name" value="HELICc"/>
    <property type="match status" value="1"/>
</dbReference>
<dbReference type="SMART" id="SM00487">
    <property type="entry name" value="DEXDc"/>
    <property type="match status" value="1"/>
</dbReference>
<evidence type="ECO:0000256" key="9">
    <source>
        <dbReference type="ARBA" id="ARBA00023163"/>
    </source>
</evidence>
<comment type="catalytic activity">
    <reaction evidence="11">
        <text>ATP + H2O = ADP + phosphate + H(+)</text>
        <dbReference type="Rhea" id="RHEA:13065"/>
        <dbReference type="ChEBI" id="CHEBI:15377"/>
        <dbReference type="ChEBI" id="CHEBI:15378"/>
        <dbReference type="ChEBI" id="CHEBI:30616"/>
        <dbReference type="ChEBI" id="CHEBI:43474"/>
        <dbReference type="ChEBI" id="CHEBI:456216"/>
    </reaction>
</comment>
<dbReference type="PROSITE" id="PS51194">
    <property type="entry name" value="HELICASE_CTER"/>
    <property type="match status" value="1"/>
</dbReference>
<dbReference type="InterPro" id="IPR038718">
    <property type="entry name" value="SNF2-like_sf"/>
</dbReference>
<evidence type="ECO:0000256" key="7">
    <source>
        <dbReference type="ARBA" id="ARBA00023015"/>
    </source>
</evidence>
<dbReference type="InterPro" id="IPR023779">
    <property type="entry name" value="Chromodomain_CS"/>
</dbReference>
<organism evidence="16 17">
    <name type="scientific">Dimorphilus gyrociliatus</name>
    <dbReference type="NCBI Taxonomy" id="2664684"/>
    <lineage>
        <taxon>Eukaryota</taxon>
        <taxon>Metazoa</taxon>
        <taxon>Spiralia</taxon>
        <taxon>Lophotrochozoa</taxon>
        <taxon>Annelida</taxon>
        <taxon>Polychaeta</taxon>
        <taxon>Polychaeta incertae sedis</taxon>
        <taxon>Dinophilidae</taxon>
        <taxon>Dimorphilus</taxon>
    </lineage>
</organism>
<keyword evidence="9" id="KW-0804">Transcription</keyword>
<evidence type="ECO:0000256" key="8">
    <source>
        <dbReference type="ARBA" id="ARBA00023125"/>
    </source>
</evidence>
<feature type="compositionally biased region" description="Polar residues" evidence="12">
    <location>
        <begin position="1369"/>
        <end position="1381"/>
    </location>
</feature>
<dbReference type="GO" id="GO:0005634">
    <property type="term" value="C:nucleus"/>
    <property type="evidence" value="ECO:0007669"/>
    <property type="project" value="UniProtKB-SubCell"/>
</dbReference>
<feature type="compositionally biased region" description="Basic and acidic residues" evidence="12">
    <location>
        <begin position="1225"/>
        <end position="1243"/>
    </location>
</feature>
<dbReference type="OrthoDB" id="5857104at2759"/>
<evidence type="ECO:0000256" key="5">
    <source>
        <dbReference type="ARBA" id="ARBA00022801"/>
    </source>
</evidence>
<dbReference type="InterPro" id="IPR014001">
    <property type="entry name" value="Helicase_ATP-bd"/>
</dbReference>
<evidence type="ECO:0000313" key="17">
    <source>
        <dbReference type="Proteomes" id="UP000549394"/>
    </source>
</evidence>
<sequence length="1442" mass="167740">MFPDSDSDSSDSSSNSENSSSASSSNSSSSSSDSESSPSPSPTPANNNRPSRSDVYKYALEQPDLYGIRRSTRTKRDSEPHELVQQPQRRKRRYSSSDDSDYSGSDDQNSFRKGRYSDAKRKPARKGGKVVSYREASDDDQTGSDDLIECQYEVETDNGYDTIEKVMTHRFGKLGATGVKTVIYSEERDLNPIGSDKEREKQYLIKWKNWSHIHNTWESRQSLIEQKANNLKRLELYEKKEEEIRLWKDIASIEDAEYFECQLEMMMELQDQYTQVERIVCERAITGDRFRDKSDDYDQPYTSKYEYFVKWCNLPYSECSWEDANLIKRMFPLAVIQFESRKHLALPSFKEIRTWHARAQFRRITEQPSFIASGDSSLKLRDYQLDGLNWLIHAWVKRHGCILADEMGLGKTIQTISLLNVLLKIYNVAGPYLLVVPLSTIMTWQKEFATWAPDMNVLVYLGDQKSRETVRNYEWQHASTRKWKFNALITTYELLSKDKQELGVVQWAVLAVDEAHRLKNDDCQLYKILSSFSTDHRLLITGTPLQNSLRELWSLLHFIMPVKFDDWGEFEEKYSDDSNFFALHRRLEPFLLRRVKKDVEKSLPSKTEQILRVAMTSKQKQYYKWILTKNYEALSKGVKGSITGFINIVMELKKCCNHPYLVRQPDEGMSRESLEAFIKSSGKLILLDKLLLRLKEGGHRVLIFSQMVMMLDILAEYLQRRRFAFQRLDGSIKSEQRRQSMDHFNAEGSPDFCFLLSTRAGGLGVNLATADTVIIFDSDWNPQNDLQAQARAHRIGQKKQVSVYRLVTKGSVEEDILERAKKKMVLDHLVIQSMDTTGRAVLNNKQRRENNPFNKDELSAILKFGAEDLFKEDEDEDDVELDDILRRAETHTTEDHSSNADGLLSQFKVVNFDNLEHEEIEQRHWDSIIPESERKKYNEEEREKEIRKLNLGPRSRKNISYKEGKKRDDSASAASDDDITPKKKRGRVGYFKNMTMSEVRQFIKSFKKFPRPLERLEDIAADGDLKQKNIGDLRKLGERLLEECRDAMTQYDERIKYDPTTENKKTHKGPTITLGSISVKAKQILTAINELEPLAKVIPTNPLEHKKFKLETKTKAAHWECDWDVTDDSTLLLGIYKKGLGNWEAIKHDSELGLGNKILPEGDKKPQAKHLQARFEYLSKILTKMLENAAHGQPEPKAKKKKKINKINKPLKIIVKKEEEKVIPVETHESVPETNKEKIKEAEESQDDGINELTEEEFKECKEKMRPVKKALKRLDNSEDQSDLSTAEKVYRAQQLLLEIGDHINEVLKKRSDPDRIKRLRANLWKFVSKFTDKHPTKLYKMYKHSIKRRREREQHNGKSEKSRMAENPISSPSYNQQKSAYSRPPEFKHKPSGWSGKSSQERWHRSSHSSNYKERKRHLQNNSGYHRQKEARRTPTSWHNS</sequence>
<feature type="domain" description="Helicase C-terminal" evidence="15">
    <location>
        <begin position="686"/>
        <end position="837"/>
    </location>
</feature>
<feature type="compositionally biased region" description="Basic and acidic residues" evidence="12">
    <location>
        <begin position="960"/>
        <end position="970"/>
    </location>
</feature>
<dbReference type="Pfam" id="PF00176">
    <property type="entry name" value="SNF2-rel_dom"/>
    <property type="match status" value="1"/>
</dbReference>